<dbReference type="Pfam" id="PF07730">
    <property type="entry name" value="HisKA_3"/>
    <property type="match status" value="1"/>
</dbReference>
<proteinExistence type="predicted"/>
<evidence type="ECO:0000256" key="2">
    <source>
        <dbReference type="SAM" id="SignalP"/>
    </source>
</evidence>
<name>A0AAP2GBN1_9BACT</name>
<evidence type="ECO:0000313" key="4">
    <source>
        <dbReference type="EMBL" id="MBT1685312.1"/>
    </source>
</evidence>
<feature type="signal peptide" evidence="2">
    <location>
        <begin position="1"/>
        <end position="20"/>
    </location>
</feature>
<dbReference type="Proteomes" id="UP001319180">
    <property type="component" value="Unassembled WGS sequence"/>
</dbReference>
<organism evidence="4 5">
    <name type="scientific">Dawidia soli</name>
    <dbReference type="NCBI Taxonomy" id="2782352"/>
    <lineage>
        <taxon>Bacteria</taxon>
        <taxon>Pseudomonadati</taxon>
        <taxon>Bacteroidota</taxon>
        <taxon>Cytophagia</taxon>
        <taxon>Cytophagales</taxon>
        <taxon>Chryseotaleaceae</taxon>
        <taxon>Dawidia</taxon>
    </lineage>
</organism>
<dbReference type="PROSITE" id="PS50109">
    <property type="entry name" value="HIS_KIN"/>
    <property type="match status" value="1"/>
</dbReference>
<dbReference type="Pfam" id="PF02518">
    <property type="entry name" value="HATPase_c"/>
    <property type="match status" value="1"/>
</dbReference>
<dbReference type="CDD" id="cd16917">
    <property type="entry name" value="HATPase_UhpB-NarQ-NarX-like"/>
    <property type="match status" value="1"/>
</dbReference>
<dbReference type="Gene3D" id="1.20.5.1930">
    <property type="match status" value="1"/>
</dbReference>
<dbReference type="Pfam" id="PF07494">
    <property type="entry name" value="Reg_prop"/>
    <property type="match status" value="7"/>
</dbReference>
<reference evidence="4 5" key="1">
    <citation type="submission" date="2021-05" db="EMBL/GenBank/DDBJ databases">
        <title>A Polyphasic approach of four new species of the genus Ohtaekwangia: Ohtaekwangia histidinii sp. nov., Ohtaekwangia cretensis sp. nov., Ohtaekwangia indiensis sp. nov., Ohtaekwangia reichenbachii sp. nov. from diverse environment.</title>
        <authorList>
            <person name="Octaviana S."/>
        </authorList>
    </citation>
    <scope>NUCLEOTIDE SEQUENCE [LARGE SCALE GENOMIC DNA]</scope>
    <source>
        <strain evidence="4 5">PWU37</strain>
    </source>
</reference>
<feature type="chain" id="PRO_5042870140" description="Histidine kinase domain-containing protein" evidence="2">
    <location>
        <begin position="21"/>
        <end position="1012"/>
    </location>
</feature>
<dbReference type="InterPro" id="IPR013783">
    <property type="entry name" value="Ig-like_fold"/>
</dbReference>
<keyword evidence="1" id="KW-0597">Phosphoprotein</keyword>
<dbReference type="Gene3D" id="2.60.40.10">
    <property type="entry name" value="Immunoglobulins"/>
    <property type="match status" value="1"/>
</dbReference>
<dbReference type="InterPro" id="IPR011110">
    <property type="entry name" value="Reg_prop"/>
</dbReference>
<dbReference type="InterPro" id="IPR011712">
    <property type="entry name" value="Sig_transdc_His_kin_sub3_dim/P"/>
</dbReference>
<sequence length="1012" mass="114860">MNLKHASILFLFAVVLPLHAAAQSFRFDHITGREGLSQSQAYCMLHDRDGYLWIGTQDGLNRFDGSEFKVFKNDPFDSTTLTHNWIWSMDEDRLGDVWIGTFQGLCKYVRKEDRFVQYYNNPNDSTTVSGNRTNYVLRDSKNRLWVSSWGNGLSLYNDKTNTFRQFRHDAANQRTLSDNYVRALFCDREGTLWVGTWNGGLNRVIEDAHGNISFQHYRSTENNMFQGGNQITSIAEDKQGILWIGSYQGGLFQFNKKEDQFRRVPEFVANDINKIMCDAQGNVWIGTNNGLKFWDAAAQIFRTYHHHPNQAASISSNTIYALLEDRHGIVWVAGNGLDKYDPRKNIFRSYENEPGNHNSLGENSVWSFCEDDEGKIWIGGESGPLNVYDPVTGTFRKMTIHDDRGNLAINVQRLIYADSVFWIASFNNGLIRYDSHTGRARFFLGSHPSALGKTAFIKEVLRDRDGTLWVGTYDEGLIHYDPRTDAVRHYRMSKTDPNTIASDFINSIMQDRQGNLWIGFMGGGISVYDKKSSRFTHYRYDRKNTNGLSDQMVSSVTQESDSIFWICTHSGINRLNVTTGKFRHFFEKDGLANNVTYEMLRDPAGSYWISTNKGLSKLDPQTYTFRNYTKEDGLQDDEFNANASLRSRRGLLYFGGVKGFSVFDPAQIQPDTVPPRLIIQSYAVFDKAFAPQPSLSLDYDQNYITFRFAALEFSSPEKIRYQYKLEGIDPDWVDAGTTRLAHYTNLDPGHYSFRVKAANEDGYWTDPGATMSLVIHPPFWKTGWFMTLAAVACALLIYAAHRYRLEQSLKIERLRNKIASDLHDEVGSSLTRISIYSELVQNGTTGGAESSSYLRNIGTLSREVVTTMSDIVWSIDNRYDTVEALLLRMKDFAGEMLQARNITLEFHTGKIDPARTLDPATKQNIYLIFKEAVNNIVKHAQATRVAILFSDDKGALTLTIQDNGKGLPSESSDKGHGLRNMKRRAAAIGATLTFAHEGGTTIHVCGRSLYGL</sequence>
<evidence type="ECO:0000313" key="5">
    <source>
        <dbReference type="Proteomes" id="UP001319180"/>
    </source>
</evidence>
<keyword evidence="5" id="KW-1185">Reference proteome</keyword>
<gene>
    <name evidence="4" type="ORF">KK078_02030</name>
</gene>
<dbReference type="Gene3D" id="3.30.565.10">
    <property type="entry name" value="Histidine kinase-like ATPase, C-terminal domain"/>
    <property type="match status" value="1"/>
</dbReference>
<dbReference type="GO" id="GO:0000155">
    <property type="term" value="F:phosphorelay sensor kinase activity"/>
    <property type="evidence" value="ECO:0007669"/>
    <property type="project" value="InterPro"/>
</dbReference>
<comment type="caution">
    <text evidence="4">The sequence shown here is derived from an EMBL/GenBank/DDBJ whole genome shotgun (WGS) entry which is preliminary data.</text>
</comment>
<dbReference type="GO" id="GO:0046983">
    <property type="term" value="F:protein dimerization activity"/>
    <property type="evidence" value="ECO:0007669"/>
    <property type="project" value="InterPro"/>
</dbReference>
<dbReference type="InterPro" id="IPR036890">
    <property type="entry name" value="HATPase_C_sf"/>
</dbReference>
<dbReference type="GO" id="GO:0016020">
    <property type="term" value="C:membrane"/>
    <property type="evidence" value="ECO:0007669"/>
    <property type="project" value="InterPro"/>
</dbReference>
<dbReference type="EMBL" id="JAHESC010000002">
    <property type="protein sequence ID" value="MBT1685312.1"/>
    <property type="molecule type" value="Genomic_DNA"/>
</dbReference>
<dbReference type="SMART" id="SM00387">
    <property type="entry name" value="HATPase_c"/>
    <property type="match status" value="1"/>
</dbReference>
<evidence type="ECO:0000256" key="1">
    <source>
        <dbReference type="ARBA" id="ARBA00022553"/>
    </source>
</evidence>
<dbReference type="InterPro" id="IPR015943">
    <property type="entry name" value="WD40/YVTN_repeat-like_dom_sf"/>
</dbReference>
<keyword evidence="2" id="KW-0732">Signal</keyword>
<evidence type="ECO:0000259" key="3">
    <source>
        <dbReference type="PROSITE" id="PS50109"/>
    </source>
</evidence>
<dbReference type="InterPro" id="IPR011123">
    <property type="entry name" value="Y_Y_Y"/>
</dbReference>
<dbReference type="RefSeq" id="WP_254088563.1">
    <property type="nucleotide sequence ID" value="NZ_JAHESC010000002.1"/>
</dbReference>
<dbReference type="PANTHER" id="PTHR43547">
    <property type="entry name" value="TWO-COMPONENT HISTIDINE KINASE"/>
    <property type="match status" value="1"/>
</dbReference>
<dbReference type="InterPro" id="IPR005467">
    <property type="entry name" value="His_kinase_dom"/>
</dbReference>
<dbReference type="PANTHER" id="PTHR43547:SF2">
    <property type="entry name" value="HYBRID SIGNAL TRANSDUCTION HISTIDINE KINASE C"/>
    <property type="match status" value="1"/>
</dbReference>
<dbReference type="SUPFAM" id="SSF55874">
    <property type="entry name" value="ATPase domain of HSP90 chaperone/DNA topoisomerase II/histidine kinase"/>
    <property type="match status" value="1"/>
</dbReference>
<dbReference type="InterPro" id="IPR003594">
    <property type="entry name" value="HATPase_dom"/>
</dbReference>
<accession>A0AAP2GBN1</accession>
<dbReference type="AlphaFoldDB" id="A0AAP2GBN1"/>
<protein>
    <recommendedName>
        <fullName evidence="3">Histidine kinase domain-containing protein</fullName>
    </recommendedName>
</protein>
<dbReference type="Pfam" id="PF07495">
    <property type="entry name" value="Y_Y_Y"/>
    <property type="match status" value="1"/>
</dbReference>
<dbReference type="Gene3D" id="2.130.10.10">
    <property type="entry name" value="YVTN repeat-like/Quinoprotein amine dehydrogenase"/>
    <property type="match status" value="2"/>
</dbReference>
<dbReference type="SUPFAM" id="SSF63829">
    <property type="entry name" value="Calcium-dependent phosphotriesterase"/>
    <property type="match status" value="3"/>
</dbReference>
<feature type="domain" description="Histidine kinase" evidence="3">
    <location>
        <begin position="821"/>
        <end position="1004"/>
    </location>
</feature>